<keyword evidence="1" id="KW-0175">Coiled coil</keyword>
<comment type="caution">
    <text evidence="4">The sequence shown here is derived from an EMBL/GenBank/DDBJ whole genome shotgun (WGS) entry which is preliminary data.</text>
</comment>
<evidence type="ECO:0000256" key="1">
    <source>
        <dbReference type="SAM" id="Coils"/>
    </source>
</evidence>
<keyword evidence="5" id="KW-1185">Reference proteome</keyword>
<evidence type="ECO:0000259" key="3">
    <source>
        <dbReference type="Pfam" id="PF23991"/>
    </source>
</evidence>
<reference evidence="4" key="1">
    <citation type="submission" date="2021-03" db="EMBL/GenBank/DDBJ databases">
        <title>Genomic Encyclopedia of Type Strains, Phase IV (KMG-IV): sequencing the most valuable type-strain genomes for metagenomic binning, comparative biology and taxonomic classification.</title>
        <authorList>
            <person name="Goeker M."/>
        </authorList>
    </citation>
    <scope>NUCLEOTIDE SEQUENCE</scope>
    <source>
        <strain evidence="4">DSM 26232</strain>
    </source>
</reference>
<gene>
    <name evidence="4" type="ORF">J2753_000053</name>
</gene>
<dbReference type="InterPro" id="IPR055734">
    <property type="entry name" value="DUF7310"/>
</dbReference>
<feature type="region of interest" description="Disordered" evidence="2">
    <location>
        <begin position="90"/>
        <end position="122"/>
    </location>
</feature>
<feature type="coiled-coil region" evidence="1">
    <location>
        <begin position="25"/>
        <end position="87"/>
    </location>
</feature>
<name>A0A8T4GT51_9EURY</name>
<dbReference type="AlphaFoldDB" id="A0A8T4GT51"/>
<dbReference type="EMBL" id="JAGGLC010000001">
    <property type="protein sequence ID" value="MBP1985580.1"/>
    <property type="molecule type" value="Genomic_DNA"/>
</dbReference>
<evidence type="ECO:0000313" key="4">
    <source>
        <dbReference type="EMBL" id="MBP1985580.1"/>
    </source>
</evidence>
<proteinExistence type="predicted"/>
<accession>A0A8T4GT51</accession>
<dbReference type="SUPFAM" id="SSF57997">
    <property type="entry name" value="Tropomyosin"/>
    <property type="match status" value="1"/>
</dbReference>
<evidence type="ECO:0000256" key="2">
    <source>
        <dbReference type="SAM" id="MobiDB-lite"/>
    </source>
</evidence>
<dbReference type="Pfam" id="PF23991">
    <property type="entry name" value="DUF7310"/>
    <property type="match status" value="1"/>
</dbReference>
<sequence length="122" mass="13139">MTDSDDLERRLAAVERAVDGDIDPANAEIEDREALETRLESLESRVDELDAAVQAIRGFLGGVSAVNEAVERRADAAVAAVERLEARLDGDALVAPDLPDDGDESAEGGDQSSLRDRLRSHR</sequence>
<dbReference type="OrthoDB" id="206571at2157"/>
<organism evidence="4 5">
    <name type="scientific">Halolamina salifodinae</name>
    <dbReference type="NCBI Taxonomy" id="1202767"/>
    <lineage>
        <taxon>Archaea</taxon>
        <taxon>Methanobacteriati</taxon>
        <taxon>Methanobacteriota</taxon>
        <taxon>Stenosarchaea group</taxon>
        <taxon>Halobacteria</taxon>
        <taxon>Halobacteriales</taxon>
        <taxon>Haloferacaceae</taxon>
    </lineage>
</organism>
<protein>
    <submittedName>
        <fullName evidence="4">Chromosome segregation ATPase</fullName>
    </submittedName>
</protein>
<evidence type="ECO:0000313" key="5">
    <source>
        <dbReference type="Proteomes" id="UP000823736"/>
    </source>
</evidence>
<dbReference type="RefSeq" id="WP_209489312.1">
    <property type="nucleotide sequence ID" value="NZ_JAGGLC010000001.1"/>
</dbReference>
<feature type="compositionally biased region" description="Basic and acidic residues" evidence="2">
    <location>
        <begin position="113"/>
        <end position="122"/>
    </location>
</feature>
<dbReference type="Proteomes" id="UP000823736">
    <property type="component" value="Unassembled WGS sequence"/>
</dbReference>
<feature type="compositionally biased region" description="Acidic residues" evidence="2">
    <location>
        <begin position="98"/>
        <end position="107"/>
    </location>
</feature>
<feature type="domain" description="DUF7310" evidence="3">
    <location>
        <begin position="7"/>
        <end position="83"/>
    </location>
</feature>